<dbReference type="Proteomes" id="UP000032735">
    <property type="component" value="Chromosome"/>
</dbReference>
<evidence type="ECO:0000256" key="4">
    <source>
        <dbReference type="ARBA" id="ARBA00022989"/>
    </source>
</evidence>
<feature type="transmembrane region" description="Helical" evidence="6">
    <location>
        <begin position="293"/>
        <end position="313"/>
    </location>
</feature>
<evidence type="ECO:0000256" key="6">
    <source>
        <dbReference type="SAM" id="Phobius"/>
    </source>
</evidence>
<organism evidence="8 9">
    <name type="scientific">Xenorhabdus poinarii G6</name>
    <dbReference type="NCBI Taxonomy" id="1354304"/>
    <lineage>
        <taxon>Bacteria</taxon>
        <taxon>Pseudomonadati</taxon>
        <taxon>Pseudomonadota</taxon>
        <taxon>Gammaproteobacteria</taxon>
        <taxon>Enterobacterales</taxon>
        <taxon>Morganellaceae</taxon>
        <taxon>Xenorhabdus</taxon>
    </lineage>
</organism>
<dbReference type="Gene3D" id="1.20.1250.20">
    <property type="entry name" value="MFS general substrate transporter like domains"/>
    <property type="match status" value="2"/>
</dbReference>
<gene>
    <name evidence="8" type="ORF">XPG1_2720</name>
</gene>
<protein>
    <submittedName>
        <fullName evidence="8">Major facilitator superfamily</fullName>
    </submittedName>
</protein>
<keyword evidence="4 6" id="KW-1133">Transmembrane helix</keyword>
<dbReference type="InterPro" id="IPR036259">
    <property type="entry name" value="MFS_trans_sf"/>
</dbReference>
<feature type="transmembrane region" description="Helical" evidence="6">
    <location>
        <begin position="270"/>
        <end position="287"/>
    </location>
</feature>
<feature type="transmembrane region" description="Helical" evidence="6">
    <location>
        <begin position="95"/>
        <end position="116"/>
    </location>
</feature>
<dbReference type="InterPro" id="IPR020846">
    <property type="entry name" value="MFS_dom"/>
</dbReference>
<dbReference type="PANTHER" id="PTHR43124">
    <property type="entry name" value="PURINE EFFLUX PUMP PBUE"/>
    <property type="match status" value="1"/>
</dbReference>
<dbReference type="PANTHER" id="PTHR43124:SF3">
    <property type="entry name" value="CHLORAMPHENICOL EFFLUX PUMP RV0191"/>
    <property type="match status" value="1"/>
</dbReference>
<keyword evidence="3 6" id="KW-0812">Transmembrane</keyword>
<keyword evidence="9" id="KW-1185">Reference proteome</keyword>
<accession>A0A068R529</accession>
<keyword evidence="5 6" id="KW-0472">Membrane</keyword>
<feature type="transmembrane region" description="Helical" evidence="6">
    <location>
        <begin position="334"/>
        <end position="356"/>
    </location>
</feature>
<dbReference type="PROSITE" id="PS50850">
    <property type="entry name" value="MFS"/>
    <property type="match status" value="1"/>
</dbReference>
<keyword evidence="2" id="KW-1003">Cell membrane</keyword>
<dbReference type="AlphaFoldDB" id="A0A068R529"/>
<dbReference type="SUPFAM" id="SSF103473">
    <property type="entry name" value="MFS general substrate transporter"/>
    <property type="match status" value="1"/>
</dbReference>
<evidence type="ECO:0000256" key="1">
    <source>
        <dbReference type="ARBA" id="ARBA00004651"/>
    </source>
</evidence>
<dbReference type="CDD" id="cd17324">
    <property type="entry name" value="MFS_NepI_like"/>
    <property type="match status" value="1"/>
</dbReference>
<dbReference type="GO" id="GO:0005886">
    <property type="term" value="C:plasma membrane"/>
    <property type="evidence" value="ECO:0007669"/>
    <property type="project" value="UniProtKB-SubCell"/>
</dbReference>
<feature type="transmembrane region" description="Helical" evidence="6">
    <location>
        <begin position="7"/>
        <end position="30"/>
    </location>
</feature>
<dbReference type="OrthoDB" id="9788453at2"/>
<proteinExistence type="predicted"/>
<dbReference type="InterPro" id="IPR050189">
    <property type="entry name" value="MFS_Efflux_Transporters"/>
</dbReference>
<feature type="transmembrane region" description="Helical" evidence="6">
    <location>
        <begin position="204"/>
        <end position="225"/>
    </location>
</feature>
<dbReference type="HOGENOM" id="CLU_001265_61_2_6"/>
<reference evidence="8 9" key="1">
    <citation type="submission" date="2013-07" db="EMBL/GenBank/DDBJ databases">
        <authorList>
            <person name="Genoscope - CEA"/>
        </authorList>
    </citation>
    <scope>NUCLEOTIDE SEQUENCE [LARGE SCALE GENOMIC DNA]</scope>
    <source>
        <strain evidence="8 9">G6</strain>
    </source>
</reference>
<evidence type="ECO:0000259" key="7">
    <source>
        <dbReference type="PROSITE" id="PS50850"/>
    </source>
</evidence>
<sequence length="405" mass="42267">MPLVIYMFTICSFAIGFTEFVTIGLVSAIADDLHLNITSVGLSVTAYALGVVIGAPILTALANKWNRKKLLITAMSTFIIANLIAGMSYNLTMLLFGRLLSGLAHGVFIAVAAGVATRLVPENKSGAAISLVFGGATVAMAFGVPLGTWMGSVFHWQIIFLMLSIFGFIGTIGLLKLMPHEGNKSDKEPGGISKNLAVILNPRLLGAALIPMVSYTGSFTLYTYISPVLRDMTHLEVTMASLLLFTFGIGAAIGNYVGGVLTDKLGNDKASLTMLIGIGVTLLLTWFGSSDVIMISILITLLGLTTFGAISPLQSRIIDLAKKHSPDSVDTASGMNIAAFNAGVVCGSLLGGVAINTIGLTSLSWVGSVITVIAIAILLVQMNMDTMRSVSKSNGPVLSSGADGE</sequence>
<evidence type="ECO:0000313" key="9">
    <source>
        <dbReference type="Proteomes" id="UP000032735"/>
    </source>
</evidence>
<evidence type="ECO:0000256" key="5">
    <source>
        <dbReference type="ARBA" id="ARBA00023136"/>
    </source>
</evidence>
<dbReference type="Pfam" id="PF07690">
    <property type="entry name" value="MFS_1"/>
    <property type="match status" value="1"/>
</dbReference>
<feature type="transmembrane region" description="Helical" evidence="6">
    <location>
        <begin position="154"/>
        <end position="175"/>
    </location>
</feature>
<evidence type="ECO:0000256" key="2">
    <source>
        <dbReference type="ARBA" id="ARBA00022475"/>
    </source>
</evidence>
<dbReference type="KEGG" id="xpo:XPG1_2720"/>
<dbReference type="InterPro" id="IPR011701">
    <property type="entry name" value="MFS"/>
</dbReference>
<evidence type="ECO:0000313" key="8">
    <source>
        <dbReference type="EMBL" id="CDG22372.1"/>
    </source>
</evidence>
<feature type="transmembrane region" description="Helical" evidence="6">
    <location>
        <begin position="70"/>
        <end position="89"/>
    </location>
</feature>
<feature type="transmembrane region" description="Helical" evidence="6">
    <location>
        <begin position="362"/>
        <end position="380"/>
    </location>
</feature>
<name>A0A068R529_9GAMM</name>
<feature type="transmembrane region" description="Helical" evidence="6">
    <location>
        <begin position="237"/>
        <end position="258"/>
    </location>
</feature>
<dbReference type="GO" id="GO:0022857">
    <property type="term" value="F:transmembrane transporter activity"/>
    <property type="evidence" value="ECO:0007669"/>
    <property type="project" value="InterPro"/>
</dbReference>
<feature type="domain" description="Major facilitator superfamily (MFS) profile" evidence="7">
    <location>
        <begin position="4"/>
        <end position="386"/>
    </location>
</feature>
<dbReference type="RefSeq" id="WP_045959304.1">
    <property type="nucleotide sequence ID" value="NZ_FO704551.1"/>
</dbReference>
<comment type="subcellular location">
    <subcellularLocation>
        <location evidence="1">Cell membrane</location>
        <topology evidence="1">Multi-pass membrane protein</topology>
    </subcellularLocation>
</comment>
<feature type="transmembrane region" description="Helical" evidence="6">
    <location>
        <begin position="36"/>
        <end position="58"/>
    </location>
</feature>
<feature type="transmembrane region" description="Helical" evidence="6">
    <location>
        <begin position="128"/>
        <end position="148"/>
    </location>
</feature>
<evidence type="ECO:0000256" key="3">
    <source>
        <dbReference type="ARBA" id="ARBA00022692"/>
    </source>
</evidence>
<dbReference type="EMBL" id="FO704551">
    <property type="protein sequence ID" value="CDG22372.1"/>
    <property type="molecule type" value="Genomic_DNA"/>
</dbReference>